<dbReference type="InterPro" id="IPR016024">
    <property type="entry name" value="ARM-type_fold"/>
</dbReference>
<dbReference type="InterPro" id="IPR011989">
    <property type="entry name" value="ARM-like"/>
</dbReference>
<dbReference type="AlphaFoldDB" id="A0A2K9BE48"/>
<organism evidence="1 2">
    <name type="scientific">Bifidobacterium breve</name>
    <dbReference type="NCBI Taxonomy" id="1685"/>
    <lineage>
        <taxon>Bacteria</taxon>
        <taxon>Bacillati</taxon>
        <taxon>Actinomycetota</taxon>
        <taxon>Actinomycetes</taxon>
        <taxon>Bifidobacteriales</taxon>
        <taxon>Bifidobacteriaceae</taxon>
        <taxon>Bifidobacterium</taxon>
    </lineage>
</organism>
<dbReference type="Proteomes" id="UP000232491">
    <property type="component" value="Chromosome"/>
</dbReference>
<proteinExistence type="predicted"/>
<protein>
    <submittedName>
        <fullName evidence="1">Uncharacterized protein</fullName>
    </submittedName>
</protein>
<dbReference type="SUPFAM" id="SSF48371">
    <property type="entry name" value="ARM repeat"/>
    <property type="match status" value="1"/>
</dbReference>
<dbReference type="Gene3D" id="1.25.10.10">
    <property type="entry name" value="Leucine-rich Repeat Variant"/>
    <property type="match status" value="1"/>
</dbReference>
<name>A0A2K9BE48_BIFBR</name>
<dbReference type="EMBL" id="CP021558">
    <property type="protein sequence ID" value="AUE03291.1"/>
    <property type="molecule type" value="Genomic_DNA"/>
</dbReference>
<evidence type="ECO:0000313" key="2">
    <source>
        <dbReference type="Proteomes" id="UP000232491"/>
    </source>
</evidence>
<accession>A0A2K9BE48</accession>
<reference evidence="1 2" key="1">
    <citation type="submission" date="2017-05" db="EMBL/GenBank/DDBJ databases">
        <title>Comparative genomics and methylome analysis of the gut commensal Bifidobacterium breve.</title>
        <authorList>
            <person name="Bottacini F."/>
            <person name="Morrissey R."/>
            <person name="Roberts R.J."/>
            <person name="James K."/>
            <person name="van Breen J."/>
            <person name="Egan M."/>
            <person name="Lambert J."/>
            <person name="van Limpt K."/>
            <person name="Stanton C."/>
            <person name="Knol J."/>
            <person name="O' Connell Motherway M."/>
            <person name="van Sinderen D."/>
        </authorList>
    </citation>
    <scope>NUCLEOTIDE SEQUENCE [LARGE SCALE GENOMIC DNA]</scope>
    <source>
        <strain evidence="1 2">215W447a</strain>
    </source>
</reference>
<sequence>MDDDWKARCDALEAGGYPPGRAAYDGNPIVRAMAAGMPLPARMLRRLADDPDANVRLALARRPDLDAGLADDLSWDAEPMVRAAIAGRGDLDERVRARLSDDMDPLVLDALGLHDRATLARRLHPIRTEPKKGGLWR</sequence>
<gene>
    <name evidence="1" type="ORF">BB215W447A_1275</name>
</gene>
<evidence type="ECO:0000313" key="1">
    <source>
        <dbReference type="EMBL" id="AUE03291.1"/>
    </source>
</evidence>
<dbReference type="RefSeq" id="WP_106641549.1">
    <property type="nucleotide sequence ID" value="NZ_CP021558.1"/>
</dbReference>